<dbReference type="GO" id="GO:0032259">
    <property type="term" value="P:methylation"/>
    <property type="evidence" value="ECO:0007669"/>
    <property type="project" value="UniProtKB-KW"/>
</dbReference>
<dbReference type="STRING" id="658167.SAMN04488135_109147"/>
<feature type="region of interest" description="Disordered" evidence="2">
    <location>
        <begin position="265"/>
        <end position="284"/>
    </location>
</feature>
<dbReference type="InterPro" id="IPR003356">
    <property type="entry name" value="DNA_methylase_A-5"/>
</dbReference>
<keyword evidence="5" id="KW-1185">Reference proteome</keyword>
<keyword evidence="4" id="KW-0489">Methyltransferase</keyword>
<organism evidence="4 5">
    <name type="scientific">Pollutimonas bauzanensis</name>
    <dbReference type="NCBI Taxonomy" id="658167"/>
    <lineage>
        <taxon>Bacteria</taxon>
        <taxon>Pseudomonadati</taxon>
        <taxon>Pseudomonadota</taxon>
        <taxon>Betaproteobacteria</taxon>
        <taxon>Burkholderiales</taxon>
        <taxon>Alcaligenaceae</taxon>
        <taxon>Pollutimonas</taxon>
    </lineage>
</organism>
<gene>
    <name evidence="4" type="ORF">SAMN04488135_109147</name>
</gene>
<evidence type="ECO:0000313" key="4">
    <source>
        <dbReference type="EMBL" id="SHI12076.1"/>
    </source>
</evidence>
<evidence type="ECO:0000256" key="2">
    <source>
        <dbReference type="SAM" id="MobiDB-lite"/>
    </source>
</evidence>
<accession>A0A1M5YJ82</accession>
<dbReference type="Gene3D" id="3.40.50.150">
    <property type="entry name" value="Vaccinia Virus protein VP39"/>
    <property type="match status" value="1"/>
</dbReference>
<feature type="domain" description="DNA methylase adenine-specific" evidence="3">
    <location>
        <begin position="123"/>
        <end position="224"/>
    </location>
</feature>
<evidence type="ECO:0000313" key="5">
    <source>
        <dbReference type="Proteomes" id="UP000184226"/>
    </source>
</evidence>
<keyword evidence="4" id="KW-0808">Transferase</keyword>
<dbReference type="OrthoDB" id="9784823at2"/>
<name>A0A1M5YJ82_9BURK</name>
<evidence type="ECO:0000259" key="3">
    <source>
        <dbReference type="Pfam" id="PF02384"/>
    </source>
</evidence>
<comment type="similarity">
    <text evidence="1">Belongs to the N(4)/N(6)-methyltransferase family.</text>
</comment>
<dbReference type="GO" id="GO:0003677">
    <property type="term" value="F:DNA binding"/>
    <property type="evidence" value="ECO:0007669"/>
    <property type="project" value="InterPro"/>
</dbReference>
<dbReference type="SUPFAM" id="SSF53335">
    <property type="entry name" value="S-adenosyl-L-methionine-dependent methyltransferases"/>
    <property type="match status" value="1"/>
</dbReference>
<sequence>MATKAQQQRFLNTAQEHQRGVVKNIQSVSRRHGIERAFSDFVEISAITLARLDQTQFDAREARYLQIVGHYDRDELTLLVEAFLHLVMAFERHVHVDDDGQLIAATFSDILGCIYMMLDLGNAGAGQFFTPYEVSLLMAKMTMTDAKPLIEKRGFRLLEPTAGAGGIMIAAAQVLAEEGVNYQQCMHVTAIDIDQRCVHMTYIQCALLHIPAAVIHGNSLADEVRSIWYTPAHILGGWGAKLRANDAQNGARALVQASAVAASPASGKAEGAPRQKGASQMTLF</sequence>
<dbReference type="Proteomes" id="UP000184226">
    <property type="component" value="Unassembled WGS sequence"/>
</dbReference>
<dbReference type="AlphaFoldDB" id="A0A1M5YJ82"/>
<evidence type="ECO:0000256" key="1">
    <source>
        <dbReference type="ARBA" id="ARBA00006594"/>
    </source>
</evidence>
<dbReference type="PRINTS" id="PR00507">
    <property type="entry name" value="N12N6MTFRASE"/>
</dbReference>
<proteinExistence type="inferred from homology"/>
<dbReference type="InterPro" id="IPR029063">
    <property type="entry name" value="SAM-dependent_MTases_sf"/>
</dbReference>
<dbReference type="EMBL" id="FQXE01000009">
    <property type="protein sequence ID" value="SHI12076.1"/>
    <property type="molecule type" value="Genomic_DNA"/>
</dbReference>
<dbReference type="GO" id="GO:0008170">
    <property type="term" value="F:N-methyltransferase activity"/>
    <property type="evidence" value="ECO:0007669"/>
    <property type="project" value="InterPro"/>
</dbReference>
<dbReference type="Pfam" id="PF02384">
    <property type="entry name" value="N6_Mtase"/>
    <property type="match status" value="1"/>
</dbReference>
<protein>
    <submittedName>
        <fullName evidence="4">N-6 DNA Methylase</fullName>
    </submittedName>
</protein>
<reference evidence="4 5" key="1">
    <citation type="submission" date="2016-11" db="EMBL/GenBank/DDBJ databases">
        <authorList>
            <person name="Jaros S."/>
            <person name="Januszkiewicz K."/>
            <person name="Wedrychowicz H."/>
        </authorList>
    </citation>
    <scope>NUCLEOTIDE SEQUENCE [LARGE SCALE GENOMIC DNA]</scope>
    <source>
        <strain evidence="4 5">CGMCC 1.10190</strain>
    </source>
</reference>
<dbReference type="RefSeq" id="WP_073104970.1">
    <property type="nucleotide sequence ID" value="NZ_FQXE01000009.1"/>
</dbReference>